<reference evidence="4" key="1">
    <citation type="journal article" date="2013" name="Nat. Biotechnol.">
        <title>Draft genome sequence of chickpea (Cicer arietinum) provides a resource for trait improvement.</title>
        <authorList>
            <person name="Varshney R.K."/>
            <person name="Song C."/>
            <person name="Saxena R.K."/>
            <person name="Azam S."/>
            <person name="Yu S."/>
            <person name="Sharpe A.G."/>
            <person name="Cannon S."/>
            <person name="Baek J."/>
            <person name="Rosen B.D."/>
            <person name="Tar'an B."/>
            <person name="Millan T."/>
            <person name="Zhang X."/>
            <person name="Ramsay L.D."/>
            <person name="Iwata A."/>
            <person name="Wang Y."/>
            <person name="Nelson W."/>
            <person name="Farmer A.D."/>
            <person name="Gaur P.M."/>
            <person name="Soderlund C."/>
            <person name="Penmetsa R.V."/>
            <person name="Xu C."/>
            <person name="Bharti A.K."/>
            <person name="He W."/>
            <person name="Winter P."/>
            <person name="Zhao S."/>
            <person name="Hane J.K."/>
            <person name="Carrasquilla-Garcia N."/>
            <person name="Condie J.A."/>
            <person name="Upadhyaya H.D."/>
            <person name="Luo M.C."/>
            <person name="Thudi M."/>
            <person name="Gowda C.L."/>
            <person name="Singh N.P."/>
            <person name="Lichtenzveig J."/>
            <person name="Gali K.K."/>
            <person name="Rubio J."/>
            <person name="Nadarajan N."/>
            <person name="Dolezel J."/>
            <person name="Bansal K.C."/>
            <person name="Xu X."/>
            <person name="Edwards D."/>
            <person name="Zhang G."/>
            <person name="Kahl G."/>
            <person name="Gil J."/>
            <person name="Singh K.B."/>
            <person name="Datta S.K."/>
            <person name="Jackson S.A."/>
            <person name="Wang J."/>
            <person name="Cook D.R."/>
        </authorList>
    </citation>
    <scope>NUCLEOTIDE SEQUENCE [LARGE SCALE GENOMIC DNA]</scope>
    <source>
        <strain evidence="4">cv. CDC Frontier</strain>
    </source>
</reference>
<feature type="compositionally biased region" description="Polar residues" evidence="1">
    <location>
        <begin position="178"/>
        <end position="192"/>
    </location>
</feature>
<dbReference type="Proteomes" id="UP000087171">
    <property type="component" value="Chromosome Ca7"/>
</dbReference>
<evidence type="ECO:0000259" key="2">
    <source>
        <dbReference type="Pfam" id="PF06075"/>
    </source>
</evidence>
<organism evidence="4 5">
    <name type="scientific">Cicer arietinum</name>
    <name type="common">Chickpea</name>
    <name type="synonym">Garbanzo</name>
    <dbReference type="NCBI Taxonomy" id="3827"/>
    <lineage>
        <taxon>Eukaryota</taxon>
        <taxon>Viridiplantae</taxon>
        <taxon>Streptophyta</taxon>
        <taxon>Embryophyta</taxon>
        <taxon>Tracheophyta</taxon>
        <taxon>Spermatophyta</taxon>
        <taxon>Magnoliopsida</taxon>
        <taxon>eudicotyledons</taxon>
        <taxon>Gunneridae</taxon>
        <taxon>Pentapetalae</taxon>
        <taxon>rosids</taxon>
        <taxon>fabids</taxon>
        <taxon>Fabales</taxon>
        <taxon>Fabaceae</taxon>
        <taxon>Papilionoideae</taxon>
        <taxon>50 kb inversion clade</taxon>
        <taxon>NPAAA clade</taxon>
        <taxon>Hologalegina</taxon>
        <taxon>IRL clade</taxon>
        <taxon>Cicereae</taxon>
        <taxon>Cicer</taxon>
    </lineage>
</organism>
<evidence type="ECO:0000259" key="3">
    <source>
        <dbReference type="Pfam" id="PF21647"/>
    </source>
</evidence>
<dbReference type="PANTHER" id="PTHR31928:SF3">
    <property type="entry name" value="EXPRESSED PROTEIN"/>
    <property type="match status" value="1"/>
</dbReference>
<dbReference type="InterPro" id="IPR049172">
    <property type="entry name" value="DUF6857_pln"/>
</dbReference>
<dbReference type="InterPro" id="IPR048297">
    <property type="entry name" value="DUF936_dom_pln"/>
</dbReference>
<dbReference type="STRING" id="3827.A0A1S2YR16"/>
<feature type="domain" description="DUF936" evidence="2">
    <location>
        <begin position="4"/>
        <end position="120"/>
    </location>
</feature>
<evidence type="ECO:0000256" key="1">
    <source>
        <dbReference type="SAM" id="MobiDB-lite"/>
    </source>
</evidence>
<feature type="compositionally biased region" description="Low complexity" evidence="1">
    <location>
        <begin position="140"/>
        <end position="165"/>
    </location>
</feature>
<feature type="compositionally biased region" description="Polar residues" evidence="1">
    <location>
        <begin position="335"/>
        <end position="345"/>
    </location>
</feature>
<feature type="compositionally biased region" description="Basic and acidic residues" evidence="1">
    <location>
        <begin position="321"/>
        <end position="334"/>
    </location>
</feature>
<dbReference type="KEGG" id="cam:101503442"/>
<sequence length="682" mass="74264">MASLTPGIILKLLQAMNSDTRVTGDHRSPLLQLIGIVPALAGTDLFSNQGFYLNLSDSLNSTYVLLSHPDTDLILSNRLQLGQFLYVDRFHFNNPLPTVSNIRPLSTRHPFLGTPEPLVARISSSSRHFTIQPLSDSDDPLSLYLSQPSNQQQQHQQVQSNNSRQPLAPRDNLPVPQRFSSPATAKRSQSAGKFNKISAERDPSPAGKGKRSSSPVPSKCVVPSLVSAREENRKVSREAAIIVPSRYRQPSPTARKQPSPNPRRASISPGRRLSGGLKFSPVVVDSSAKKKMVAGISRVSDALVGSTKTTRKNWDELNVEGESKEKGTASRNRVDSQSILRTQAAMSRRLSDVKGQKFDDNESSTDENTKVCSPQSCSKSEKSKFAGLGITIHEKKWTDGSVPLDAVPANLERLGKEAMQRKALASAAAAAALEEANATECIIRNLSMFSDLCSVCKAKNPLPTIDRFFTIYEDVLKSTAMAETVANSHNIEKPNDSIPTEQSKSLSLWVEAALATDLQIVSLLTETGADTTPSALQKSLSKRHSLNATKYNLKVFSSPTSSPSDGVWTKGSGMKETVELGTSLLSEMQIWFLRFVEESLEAGFKVFGDCASDGKKTLPLDGGSIAIVLSHLKRVNAWLDRIVSKGNHSLADKIEKLKRKIYGFVIQHVGSSFDNSTSPISS</sequence>
<dbReference type="Pfam" id="PF06075">
    <property type="entry name" value="DUF936"/>
    <property type="match status" value="1"/>
</dbReference>
<feature type="compositionally biased region" description="Low complexity" evidence="1">
    <location>
        <begin position="212"/>
        <end position="227"/>
    </location>
</feature>
<feature type="domain" description="DUF6857" evidence="3">
    <location>
        <begin position="392"/>
        <end position="675"/>
    </location>
</feature>
<feature type="compositionally biased region" description="Basic and acidic residues" evidence="1">
    <location>
        <begin position="228"/>
        <end position="237"/>
    </location>
</feature>
<name>A0A1S2YR16_CICAR</name>
<evidence type="ECO:0000313" key="4">
    <source>
        <dbReference type="Proteomes" id="UP000087171"/>
    </source>
</evidence>
<dbReference type="GeneID" id="101503442"/>
<dbReference type="InterPro" id="IPR010341">
    <property type="entry name" value="DUF936_pln"/>
</dbReference>
<dbReference type="AlphaFoldDB" id="A0A1S2YR16"/>
<reference evidence="5" key="2">
    <citation type="submission" date="2025-08" db="UniProtKB">
        <authorList>
            <consortium name="RefSeq"/>
        </authorList>
    </citation>
    <scope>IDENTIFICATION</scope>
    <source>
        <tissue evidence="5">Etiolated seedlings</tissue>
    </source>
</reference>
<dbReference type="RefSeq" id="XP_004508565.1">
    <property type="nucleotide sequence ID" value="XM_004508508.3"/>
</dbReference>
<protein>
    <submittedName>
        <fullName evidence="5">Uncharacterized protein LOC101503442</fullName>
    </submittedName>
</protein>
<keyword evidence="4" id="KW-1185">Reference proteome</keyword>
<proteinExistence type="predicted"/>
<feature type="region of interest" description="Disordered" evidence="1">
    <location>
        <begin position="318"/>
        <end position="380"/>
    </location>
</feature>
<dbReference type="OrthoDB" id="1918502at2759"/>
<dbReference type="PaxDb" id="3827-XP_004508565.1"/>
<dbReference type="eggNOG" id="ENOG502QUXM">
    <property type="taxonomic scope" value="Eukaryota"/>
</dbReference>
<dbReference type="PANTHER" id="PTHR31928">
    <property type="entry name" value="EXPRESSED PROTEIN"/>
    <property type="match status" value="1"/>
</dbReference>
<feature type="compositionally biased region" description="Polar residues" evidence="1">
    <location>
        <begin position="248"/>
        <end position="258"/>
    </location>
</feature>
<gene>
    <name evidence="5" type="primary">LOC101503442</name>
</gene>
<feature type="region of interest" description="Disordered" evidence="1">
    <location>
        <begin position="140"/>
        <end position="277"/>
    </location>
</feature>
<evidence type="ECO:0000313" key="5">
    <source>
        <dbReference type="RefSeq" id="XP_004508565.1"/>
    </source>
</evidence>
<feature type="compositionally biased region" description="Basic and acidic residues" evidence="1">
    <location>
        <begin position="349"/>
        <end position="360"/>
    </location>
</feature>
<accession>A0A1S2YR16</accession>
<dbReference type="Pfam" id="PF21647">
    <property type="entry name" value="DUF6857"/>
    <property type="match status" value="1"/>
</dbReference>